<sequence>MYILEVVAKFVLDPNFMSVDRSHPGTIGVILLYDAQATELESLLQNRKLIKNLFQDHPQRSLPATFWFYMISPARYGFCHPEHPGRNYPHAPERHRNAKANPFTKHLHMVYGHLEKKKHVIECPHPADVRCDNCRANHTTEFGLCGSAAAHKDSRKMPTEDKRLTEKPRVNFIYKGSQVELNAADNPRPSPAQATTRIMDELTYSGFGAPFDPDTQDKARPSERSS</sequence>
<comment type="caution">
    <text evidence="2">The sequence shown here is derived from an EMBL/GenBank/DDBJ whole genome shotgun (WGS) entry which is preliminary data.</text>
</comment>
<organism evidence="2 3">
    <name type="scientific">Daldinia eschscholtzii</name>
    <dbReference type="NCBI Taxonomy" id="292717"/>
    <lineage>
        <taxon>Eukaryota</taxon>
        <taxon>Fungi</taxon>
        <taxon>Dikarya</taxon>
        <taxon>Ascomycota</taxon>
        <taxon>Pezizomycotina</taxon>
        <taxon>Sordariomycetes</taxon>
        <taxon>Xylariomycetidae</taxon>
        <taxon>Xylariales</taxon>
        <taxon>Hypoxylaceae</taxon>
        <taxon>Daldinia</taxon>
    </lineage>
</organism>
<evidence type="ECO:0000256" key="1">
    <source>
        <dbReference type="SAM" id="MobiDB-lite"/>
    </source>
</evidence>
<proteinExistence type="predicted"/>
<feature type="region of interest" description="Disordered" evidence="1">
    <location>
        <begin position="204"/>
        <end position="226"/>
    </location>
</feature>
<gene>
    <name evidence="2" type="ORF">Daesc_003680</name>
</gene>
<protein>
    <submittedName>
        <fullName evidence="2">Uncharacterized protein</fullName>
    </submittedName>
</protein>
<dbReference type="Proteomes" id="UP001369815">
    <property type="component" value="Unassembled WGS sequence"/>
</dbReference>
<feature type="compositionally biased region" description="Basic and acidic residues" evidence="1">
    <location>
        <begin position="215"/>
        <end position="226"/>
    </location>
</feature>
<dbReference type="AlphaFoldDB" id="A0AAX6MM51"/>
<accession>A0AAX6MM51</accession>
<keyword evidence="3" id="KW-1185">Reference proteome</keyword>
<name>A0AAX6MM51_9PEZI</name>
<evidence type="ECO:0000313" key="3">
    <source>
        <dbReference type="Proteomes" id="UP001369815"/>
    </source>
</evidence>
<dbReference type="EMBL" id="JBANMG010000004">
    <property type="protein sequence ID" value="KAK6953718.1"/>
    <property type="molecule type" value="Genomic_DNA"/>
</dbReference>
<evidence type="ECO:0000313" key="2">
    <source>
        <dbReference type="EMBL" id="KAK6953718.1"/>
    </source>
</evidence>
<reference evidence="2 3" key="1">
    <citation type="journal article" date="2024" name="Front Chem Biol">
        <title>Unveiling the potential of Daldinia eschscholtzii MFLUCC 19-0629 through bioactivity and bioinformatics studies for enhanced sustainable agriculture production.</title>
        <authorList>
            <person name="Brooks S."/>
            <person name="Weaver J.A."/>
            <person name="Klomchit A."/>
            <person name="Alharthi S.A."/>
            <person name="Onlamun T."/>
            <person name="Nurani R."/>
            <person name="Vong T.K."/>
            <person name="Alberti F."/>
            <person name="Greco C."/>
        </authorList>
    </citation>
    <scope>NUCLEOTIDE SEQUENCE [LARGE SCALE GENOMIC DNA]</scope>
    <source>
        <strain evidence="2">MFLUCC 19-0629</strain>
    </source>
</reference>